<evidence type="ECO:0000313" key="1">
    <source>
        <dbReference type="EMBL" id="GIQ67214.1"/>
    </source>
</evidence>
<dbReference type="EMBL" id="BOVK01000001">
    <property type="protein sequence ID" value="GIQ67214.1"/>
    <property type="molecule type" value="Genomic_DNA"/>
</dbReference>
<dbReference type="RefSeq" id="WP_213409823.1">
    <property type="nucleotide sequence ID" value="NZ_BOVK01000001.1"/>
</dbReference>
<accession>A0A8J4GY18</accession>
<organism evidence="1 2">
    <name type="scientific">Xylanibacillus composti</name>
    <dbReference type="NCBI Taxonomy" id="1572762"/>
    <lineage>
        <taxon>Bacteria</taxon>
        <taxon>Bacillati</taxon>
        <taxon>Bacillota</taxon>
        <taxon>Bacilli</taxon>
        <taxon>Bacillales</taxon>
        <taxon>Paenibacillaceae</taxon>
        <taxon>Xylanibacillus</taxon>
    </lineage>
</organism>
<reference evidence="1" key="1">
    <citation type="submission" date="2021-04" db="EMBL/GenBank/DDBJ databases">
        <title>Draft genome sequence of Xylanibacillus composti strain K13.</title>
        <authorList>
            <person name="Uke A."/>
            <person name="Chhe C."/>
            <person name="Baramee S."/>
            <person name="Kosugi A."/>
        </authorList>
    </citation>
    <scope>NUCLEOTIDE SEQUENCE</scope>
    <source>
        <strain evidence="1">K13</strain>
    </source>
</reference>
<protein>
    <submittedName>
        <fullName evidence="1">Uncharacterized protein</fullName>
    </submittedName>
</protein>
<name>A0A8J4GY18_9BACL</name>
<comment type="caution">
    <text evidence="1">The sequence shown here is derived from an EMBL/GenBank/DDBJ whole genome shotgun (WGS) entry which is preliminary data.</text>
</comment>
<sequence>MQATIDKTAALRHYETYCFQISYYLLEKEELAIEAVSQAFIQIYKNDAFFSMGEMEQRAHMKQCVIRHALEARKQCLLRKQCQHVS</sequence>
<dbReference type="Proteomes" id="UP000677918">
    <property type="component" value="Unassembled WGS sequence"/>
</dbReference>
<keyword evidence="2" id="KW-1185">Reference proteome</keyword>
<gene>
    <name evidence="1" type="ORF">XYCOK13_00380</name>
</gene>
<proteinExistence type="predicted"/>
<dbReference type="AlphaFoldDB" id="A0A8J4GY18"/>
<evidence type="ECO:0000313" key="2">
    <source>
        <dbReference type="Proteomes" id="UP000677918"/>
    </source>
</evidence>